<protein>
    <recommendedName>
        <fullName evidence="3">MATH domain-containing protein</fullName>
    </recommendedName>
</protein>
<evidence type="ECO:0008006" key="3">
    <source>
        <dbReference type="Google" id="ProtNLM"/>
    </source>
</evidence>
<reference evidence="1 2" key="1">
    <citation type="journal article" date="2019" name="Sci. Rep.">
        <title>Orb-weaving spider Araneus ventricosus genome elucidates the spidroin gene catalogue.</title>
        <authorList>
            <person name="Kono N."/>
            <person name="Nakamura H."/>
            <person name="Ohtoshi R."/>
            <person name="Moran D.A.P."/>
            <person name="Shinohara A."/>
            <person name="Yoshida Y."/>
            <person name="Fujiwara M."/>
            <person name="Mori M."/>
            <person name="Tomita M."/>
            <person name="Arakawa K."/>
        </authorList>
    </citation>
    <scope>NUCLEOTIDE SEQUENCE [LARGE SCALE GENOMIC DNA]</scope>
</reference>
<dbReference type="EMBL" id="BGPR01082406">
    <property type="protein sequence ID" value="GBL86986.1"/>
    <property type="molecule type" value="Genomic_DNA"/>
</dbReference>
<sequence>MPESTSSPTFEVHASNTTSWRLELYPGVASNNIACYICKVKEVPSSLSVGYELAFLTRGESTLNSVEVSDAAFKEGRYSAATQFLVKREVPFCFMTPWPSSAKYGRLKIRFWKQNDHLLKQKLKYNAVHQLGPLKDSAV</sequence>
<name>A0A4Y2B6Q8_ARAVE</name>
<organism evidence="1 2">
    <name type="scientific">Araneus ventricosus</name>
    <name type="common">Orbweaver spider</name>
    <name type="synonym">Epeira ventricosa</name>
    <dbReference type="NCBI Taxonomy" id="182803"/>
    <lineage>
        <taxon>Eukaryota</taxon>
        <taxon>Metazoa</taxon>
        <taxon>Ecdysozoa</taxon>
        <taxon>Arthropoda</taxon>
        <taxon>Chelicerata</taxon>
        <taxon>Arachnida</taxon>
        <taxon>Araneae</taxon>
        <taxon>Araneomorphae</taxon>
        <taxon>Entelegynae</taxon>
        <taxon>Araneoidea</taxon>
        <taxon>Araneidae</taxon>
        <taxon>Araneus</taxon>
    </lineage>
</organism>
<accession>A0A4Y2B6Q8</accession>
<proteinExistence type="predicted"/>
<dbReference type="AlphaFoldDB" id="A0A4Y2B6Q8"/>
<gene>
    <name evidence="1" type="ORF">AVEN_264043_1</name>
</gene>
<evidence type="ECO:0000313" key="1">
    <source>
        <dbReference type="EMBL" id="GBL86986.1"/>
    </source>
</evidence>
<evidence type="ECO:0000313" key="2">
    <source>
        <dbReference type="Proteomes" id="UP000499080"/>
    </source>
</evidence>
<dbReference type="Proteomes" id="UP000499080">
    <property type="component" value="Unassembled WGS sequence"/>
</dbReference>
<comment type="caution">
    <text evidence="1">The sequence shown here is derived from an EMBL/GenBank/DDBJ whole genome shotgun (WGS) entry which is preliminary data.</text>
</comment>
<keyword evidence="2" id="KW-1185">Reference proteome</keyword>